<organism evidence="1">
    <name type="scientific">uncultured bacterium lac193</name>
    <dbReference type="NCBI Taxonomy" id="1447243"/>
    <lineage>
        <taxon>Bacteria</taxon>
        <taxon>environmental samples</taxon>
    </lineage>
</organism>
<dbReference type="Gene3D" id="2.160.20.10">
    <property type="entry name" value="Single-stranded right-handed beta-helix, Pectin lyase-like"/>
    <property type="match status" value="1"/>
</dbReference>
<dbReference type="EMBL" id="KF796608">
    <property type="protein sequence ID" value="AHN98034.1"/>
    <property type="molecule type" value="Genomic_DNA"/>
</dbReference>
<evidence type="ECO:0008006" key="2">
    <source>
        <dbReference type="Google" id="ProtNLM"/>
    </source>
</evidence>
<dbReference type="SMART" id="SM00710">
    <property type="entry name" value="PbH1"/>
    <property type="match status" value="6"/>
</dbReference>
<protein>
    <recommendedName>
        <fullName evidence="2">Right handed beta helix domain-containing protein</fullName>
    </recommendedName>
</protein>
<dbReference type="InterPro" id="IPR006626">
    <property type="entry name" value="PbH1"/>
</dbReference>
<sequence>MPAPSFGITQAPGTANYFVDNTHSAATDTDNVSGTATRPRRTVPTSLPAGAVVEIRGGPYLLSSQVTWTGGGSAAAPVFIRGIGSPVMTTTGTTGEIVVAGQYFVIDGITFDKLIVQMASGLHHFALRRSTVRNYSPSSNSSAVNVQGTDIVVYANEVHNNGDPTGAVEIDIHGVKLGVGDERVWVVDNHIHHNGGDAIQVGSATSAEPWARFVYIGRNTMHHDRENAVDIKQSRDVIITENDMYGYSPRASSSGEAVIVHNNPDRVWVINNRAHDSARGIVSTGAIGFYVIGNLVTNIHEAGFSTTSLSDGHGIMARATTQIVAVNNTLWSVDGGFSQDGNAPADCVNNIIGAVSAGGHHLGWGSTTSGSASLIRNNLLQGTVNILWAGSRYTSLSSFETSTGKGQGSVNASPQFVSSTDWRLLAGSPAIDAGYATSIGTPHPVFALFEATYPGAGAITRDISGRLRSVLGAQWELGAYDQNSSSTTVPAPLTPSNLRIIR</sequence>
<proteinExistence type="predicted"/>
<evidence type="ECO:0000313" key="1">
    <source>
        <dbReference type="EMBL" id="AHN98034.1"/>
    </source>
</evidence>
<accession>X2L8F3</accession>
<dbReference type="InterPro" id="IPR011050">
    <property type="entry name" value="Pectin_lyase_fold/virulence"/>
</dbReference>
<dbReference type="AlphaFoldDB" id="X2L8F3"/>
<dbReference type="InterPro" id="IPR012334">
    <property type="entry name" value="Pectin_lyas_fold"/>
</dbReference>
<reference evidence="1" key="1">
    <citation type="submission" date="2013-10" db="EMBL/GenBank/DDBJ databases">
        <title>Functional metagenomics reveals novel beta-galactosidases not predictable from gene sequences.</title>
        <authorList>
            <person name="Cheng J."/>
            <person name="Engel K."/>
            <person name="Romantsov T."/>
            <person name="Neufeld J.D."/>
            <person name="Rose D.R."/>
            <person name="Charles T.C."/>
        </authorList>
    </citation>
    <scope>NUCLEOTIDE SEQUENCE</scope>
</reference>
<name>X2L8F3_9BACT</name>
<dbReference type="SUPFAM" id="SSF51126">
    <property type="entry name" value="Pectin lyase-like"/>
    <property type="match status" value="1"/>
</dbReference>